<feature type="transmembrane region" description="Helical" evidence="1">
    <location>
        <begin position="12"/>
        <end position="33"/>
    </location>
</feature>
<keyword evidence="1" id="KW-0472">Membrane</keyword>
<evidence type="ECO:0000313" key="2">
    <source>
        <dbReference type="EMBL" id="OAY21351.1"/>
    </source>
</evidence>
<dbReference type="EMBL" id="KV451110">
    <property type="protein sequence ID" value="OAY21351.1"/>
    <property type="molecule type" value="Genomic_DNA"/>
</dbReference>
<keyword evidence="1" id="KW-1133">Transmembrane helix</keyword>
<evidence type="ECO:0000256" key="1">
    <source>
        <dbReference type="SAM" id="Phobius"/>
    </source>
</evidence>
<proteinExistence type="predicted"/>
<gene>
    <name evidence="2" type="ORF">MANES_S095000</name>
</gene>
<protein>
    <submittedName>
        <fullName evidence="2">Uncharacterized protein</fullName>
    </submittedName>
</protein>
<keyword evidence="1" id="KW-0812">Transmembrane</keyword>
<sequence>MANCQLPSSLGVCIMYTLPSSGFAGLTIMGFPIPKSAS</sequence>
<reference evidence="2" key="1">
    <citation type="submission" date="2016-02" db="EMBL/GenBank/DDBJ databases">
        <title>WGS assembly of Manihot esculenta.</title>
        <authorList>
            <person name="Bredeson J.V."/>
            <person name="Prochnik S.E."/>
            <person name="Lyons J.B."/>
            <person name="Schmutz J."/>
            <person name="Grimwood J."/>
            <person name="Vrebalov J."/>
            <person name="Bart R.S."/>
            <person name="Amuge T."/>
            <person name="Ferguson M.E."/>
            <person name="Green R."/>
            <person name="Putnam N."/>
            <person name="Stites J."/>
            <person name="Rounsley S."/>
            <person name="Rokhsar D.S."/>
        </authorList>
    </citation>
    <scope>NUCLEOTIDE SEQUENCE [LARGE SCALE GENOMIC DNA]</scope>
    <source>
        <tissue evidence="2">Leaf</tissue>
    </source>
</reference>
<accession>A0A199U9Q7</accession>
<organism evidence="2">
    <name type="scientific">Manihot esculenta</name>
    <name type="common">Cassava</name>
    <name type="synonym">Jatropha manihot</name>
    <dbReference type="NCBI Taxonomy" id="3983"/>
    <lineage>
        <taxon>Eukaryota</taxon>
        <taxon>Viridiplantae</taxon>
        <taxon>Streptophyta</taxon>
        <taxon>Embryophyta</taxon>
        <taxon>Tracheophyta</taxon>
        <taxon>Spermatophyta</taxon>
        <taxon>Magnoliopsida</taxon>
        <taxon>eudicotyledons</taxon>
        <taxon>Gunneridae</taxon>
        <taxon>Pentapetalae</taxon>
        <taxon>rosids</taxon>
        <taxon>fabids</taxon>
        <taxon>Malpighiales</taxon>
        <taxon>Euphorbiaceae</taxon>
        <taxon>Crotonoideae</taxon>
        <taxon>Manihoteae</taxon>
        <taxon>Manihot</taxon>
    </lineage>
</organism>
<name>A0A199U9Q7_MANES</name>
<dbReference type="AlphaFoldDB" id="A0A199U9Q7"/>